<proteinExistence type="predicted"/>
<protein>
    <submittedName>
        <fullName evidence="1">Uncharacterized protein</fullName>
    </submittedName>
</protein>
<keyword evidence="2" id="KW-1185">Reference proteome</keyword>
<sequence length="90" mass="10067">MWLPPANAQAYQGQALRVTEKISTLQVVFFPKTLTAFPPPHQQELAFFLSKKNNGSYRTSLETPAKKESPIIADGLSYIYNGKSYTKITS</sequence>
<gene>
    <name evidence="1" type="ORF">DU428_11300</name>
</gene>
<evidence type="ECO:0000313" key="2">
    <source>
        <dbReference type="Proteomes" id="UP000252249"/>
    </source>
</evidence>
<dbReference type="AlphaFoldDB" id="A0A368P3R7"/>
<dbReference type="EMBL" id="QPIG01000004">
    <property type="protein sequence ID" value="RCU56920.1"/>
    <property type="molecule type" value="Genomic_DNA"/>
</dbReference>
<name>A0A368P3R7_9FLAO</name>
<evidence type="ECO:0000313" key="1">
    <source>
        <dbReference type="EMBL" id="RCU56920.1"/>
    </source>
</evidence>
<dbReference type="Proteomes" id="UP000252249">
    <property type="component" value="Unassembled WGS sequence"/>
</dbReference>
<reference evidence="1 2" key="1">
    <citation type="submission" date="2018-07" db="EMBL/GenBank/DDBJ databases">
        <title>Oceanihabitans testaceum sp. nov., isolated from marine sediment.</title>
        <authorList>
            <person name="Li C.-M."/>
        </authorList>
    </citation>
    <scope>NUCLEOTIDE SEQUENCE [LARGE SCALE GENOMIC DNA]</scope>
    <source>
        <strain evidence="1 2">S9-10</strain>
    </source>
</reference>
<organism evidence="1 2">
    <name type="scientific">Oceanihabitans sediminis</name>
    <dbReference type="NCBI Taxonomy" id="1812012"/>
    <lineage>
        <taxon>Bacteria</taxon>
        <taxon>Pseudomonadati</taxon>
        <taxon>Bacteroidota</taxon>
        <taxon>Flavobacteriia</taxon>
        <taxon>Flavobacteriales</taxon>
        <taxon>Flavobacteriaceae</taxon>
        <taxon>Oceanihabitans</taxon>
    </lineage>
</organism>
<comment type="caution">
    <text evidence="1">The sequence shown here is derived from an EMBL/GenBank/DDBJ whole genome shotgun (WGS) entry which is preliminary data.</text>
</comment>
<accession>A0A368P3R7</accession>